<protein>
    <submittedName>
        <fullName evidence="1">Replication associated protein</fullName>
    </submittedName>
</protein>
<proteinExistence type="predicted"/>
<dbReference type="EMBL" id="MT138076">
    <property type="protein sequence ID" value="QJI53620.1"/>
    <property type="molecule type" value="Genomic_DNA"/>
</dbReference>
<dbReference type="Gene3D" id="3.40.1310.20">
    <property type="match status" value="1"/>
</dbReference>
<organism evidence="1">
    <name type="scientific">Smacoviridae sp</name>
    <dbReference type="NCBI Taxonomy" id="2715094"/>
    <lineage>
        <taxon>Viruses</taxon>
        <taxon>Monodnaviria</taxon>
        <taxon>Shotokuvirae</taxon>
        <taxon>Cressdnaviricota</taxon>
        <taxon>Arfiviricetes</taxon>
        <taxon>Cremevirales</taxon>
        <taxon>Smacoviridae</taxon>
    </lineage>
</organism>
<evidence type="ECO:0000313" key="1">
    <source>
        <dbReference type="EMBL" id="QJI53620.1"/>
    </source>
</evidence>
<reference evidence="1" key="1">
    <citation type="submission" date="2020-01" db="EMBL/GenBank/DDBJ databases">
        <title>Viral genomes from wild and zoo birds in China.</title>
        <authorList>
            <person name="Yao Y."/>
            <person name="Shan T."/>
            <person name="Yang S."/>
            <person name="Zhang W."/>
        </authorList>
    </citation>
    <scope>NUCLEOTIDE SEQUENCE</scope>
    <source>
        <strain evidence="1">W3chi090cir1</strain>
    </source>
</reference>
<sequence length="254" mass="30230">MANCKWIDATFWIPECGIDEDAWNKAIEPFFERYAYGRELAPTTGRKHFQFRGVLKSACDTETLLKLNSLGLQNIKPTHVKNFDYVYKDGDFYCSWEIFRSEFALVRDEPEVWMVQAENLERDGRTIEFFIDERGRHSKTAWAMYMQYLHKAVYCPPFTKGLDLINYVLQARTTDWYILDMPKAFEFTPDWACAIEQVKNGYVYDSRYSFRDKMLPCRPRVSLMLNYEPDYETFFSKDRVCSFRITDLGYLWSV</sequence>
<name>A0A6M3YP67_9VIRU</name>
<accession>A0A6M3YP67</accession>